<accession>A0A403T797</accession>
<evidence type="ECO:0008006" key="2">
    <source>
        <dbReference type="Google" id="ProtNLM"/>
    </source>
</evidence>
<dbReference type="Proteomes" id="UP000839526">
    <property type="component" value="Unassembled WGS sequence"/>
</dbReference>
<dbReference type="AlphaFoldDB" id="A0A403T797"/>
<reference evidence="1" key="1">
    <citation type="submission" date="2018-10" db="EMBL/GenBank/DDBJ databases">
        <authorList>
            <consortium name="PulseNet: The National Subtyping Network for Foodborne Disease Surveillance"/>
            <person name="Tarr C.L."/>
            <person name="Trees E."/>
            <person name="Katz L.S."/>
            <person name="Carleton-Romer H.A."/>
            <person name="Stroika S."/>
            <person name="Kucerova Z."/>
            <person name="Roache K.F."/>
            <person name="Sabol A.L."/>
            <person name="Besser J."/>
            <person name="Gerner-Smidt P."/>
        </authorList>
    </citation>
    <scope>NUCLEOTIDE SEQUENCE [LARGE SCALE GENOMIC DNA]</scope>
    <source>
        <strain evidence="1">PNUSAS052121</strain>
    </source>
</reference>
<proteinExistence type="predicted"/>
<sequence>MSDYRLEDARIKALTDMVPFNEPSSVITDIKSALVELQERRRGDCESVGTVVDVAGYRVVEWIRSVPEGAKLFVAPQTVPAVPDDIDGIIRRFQHQCDHLSDRSHIDEHTCLVDRRDLMTVTEYLKTLLQNVSRESGQ</sequence>
<name>A0A403T797_SALER</name>
<dbReference type="EMBL" id="RWAH01000044">
    <property type="protein sequence ID" value="MMS79666.1"/>
    <property type="molecule type" value="Genomic_DNA"/>
</dbReference>
<protein>
    <recommendedName>
        <fullName evidence="2">Ead/Ea22-like family protein</fullName>
    </recommendedName>
</protein>
<evidence type="ECO:0000313" key="1">
    <source>
        <dbReference type="EMBL" id="MMS79666.1"/>
    </source>
</evidence>
<comment type="caution">
    <text evidence="1">The sequence shown here is derived from an EMBL/GenBank/DDBJ whole genome shotgun (WGS) entry which is preliminary data.</text>
</comment>
<organism evidence="1">
    <name type="scientific">Salmonella enterica</name>
    <name type="common">Salmonella choleraesuis</name>
    <dbReference type="NCBI Taxonomy" id="28901"/>
    <lineage>
        <taxon>Bacteria</taxon>
        <taxon>Pseudomonadati</taxon>
        <taxon>Pseudomonadota</taxon>
        <taxon>Gammaproteobacteria</taxon>
        <taxon>Enterobacterales</taxon>
        <taxon>Enterobacteriaceae</taxon>
        <taxon>Salmonella</taxon>
    </lineage>
</organism>
<gene>
    <name evidence="1" type="ORF">D9O31_25020</name>
</gene>